<feature type="region of interest" description="Disordered" evidence="1">
    <location>
        <begin position="1"/>
        <end position="88"/>
    </location>
</feature>
<evidence type="ECO:0000256" key="1">
    <source>
        <dbReference type="SAM" id="MobiDB-lite"/>
    </source>
</evidence>
<proteinExistence type="predicted"/>
<dbReference type="EMBL" id="JAVRRJ010000001">
    <property type="protein sequence ID" value="KAK5091216.1"/>
    <property type="molecule type" value="Genomic_DNA"/>
</dbReference>
<feature type="compositionally biased region" description="Basic and acidic residues" evidence="1">
    <location>
        <begin position="15"/>
        <end position="38"/>
    </location>
</feature>
<reference evidence="2 3" key="1">
    <citation type="submission" date="2023-08" db="EMBL/GenBank/DDBJ databases">
        <title>Black Yeasts Isolated from many extreme environments.</title>
        <authorList>
            <person name="Coleine C."/>
            <person name="Stajich J.E."/>
            <person name="Selbmann L."/>
        </authorList>
    </citation>
    <scope>NUCLEOTIDE SEQUENCE [LARGE SCALE GENOMIC DNA]</scope>
    <source>
        <strain evidence="2 3">CCFEE 5910</strain>
    </source>
</reference>
<dbReference type="AlphaFoldDB" id="A0AAN7YLD2"/>
<name>A0AAN7YLD2_9EURO</name>
<gene>
    <name evidence="2" type="ORF">LTR05_001397</name>
</gene>
<accession>A0AAN7YLD2</accession>
<protein>
    <submittedName>
        <fullName evidence="2">Uncharacterized protein</fullName>
    </submittedName>
</protein>
<organism evidence="2 3">
    <name type="scientific">Lithohypha guttulata</name>
    <dbReference type="NCBI Taxonomy" id="1690604"/>
    <lineage>
        <taxon>Eukaryota</taxon>
        <taxon>Fungi</taxon>
        <taxon>Dikarya</taxon>
        <taxon>Ascomycota</taxon>
        <taxon>Pezizomycotina</taxon>
        <taxon>Eurotiomycetes</taxon>
        <taxon>Chaetothyriomycetidae</taxon>
        <taxon>Chaetothyriales</taxon>
        <taxon>Trichomeriaceae</taxon>
        <taxon>Lithohypha</taxon>
    </lineage>
</organism>
<sequence>MNSHSKTPGGAGASDKFKKQQAEKHGLGADNAPGHKDAAAPGEAPVAGDSYVSTVGIDNGTNQPGEKGNVGQPVGHMGSETINQGNQK</sequence>
<evidence type="ECO:0000313" key="2">
    <source>
        <dbReference type="EMBL" id="KAK5091216.1"/>
    </source>
</evidence>
<comment type="caution">
    <text evidence="2">The sequence shown here is derived from an EMBL/GenBank/DDBJ whole genome shotgun (WGS) entry which is preliminary data.</text>
</comment>
<keyword evidence="3" id="KW-1185">Reference proteome</keyword>
<dbReference type="Proteomes" id="UP001309876">
    <property type="component" value="Unassembled WGS sequence"/>
</dbReference>
<evidence type="ECO:0000313" key="3">
    <source>
        <dbReference type="Proteomes" id="UP001309876"/>
    </source>
</evidence>